<sequence>MLAYAVRRAAAALAALLGATVVIFLLLRVIPGDPATAVLLTMLDPGAGSAELSRADIEALRAELGLTGPLPLQYLEWLGEILRGNLGASLRSRQPIMGELAARIPGTLTLAATSLVVMLAIALPCGLVSALYAGRSADHLSRALSLLGESLPNFFLGVLLVYLFALWLRWLPSMGWQGPESVVLPALTLGAGIAATTARLLRASLLDTLSQPFMLMAEAKGLSRSRLLFRHALRPALIPVLTASSLVLGGLLGGAVVVETVFAWPGVGRYMIEAIAGRDYPVIQGFTLFMAALFIVLNFVVDILYRVLDPRVRVEVRRHA</sequence>
<dbReference type="GO" id="GO:0071916">
    <property type="term" value="F:dipeptide transmembrane transporter activity"/>
    <property type="evidence" value="ECO:0007669"/>
    <property type="project" value="TreeGrafter"/>
</dbReference>
<keyword evidence="3" id="KW-1003">Cell membrane</keyword>
<dbReference type="Pfam" id="PF19300">
    <property type="entry name" value="BPD_transp_1_N"/>
    <property type="match status" value="1"/>
</dbReference>
<comment type="similarity">
    <text evidence="10">Belongs to the binding-protein-dependent transport system permease family. OppBC subfamily.</text>
</comment>
<dbReference type="PROSITE" id="PS50928">
    <property type="entry name" value="ABC_TM1"/>
    <property type="match status" value="1"/>
</dbReference>
<dbReference type="STRING" id="89524.SAMN05444370_1439"/>
<accession>A0A1H4G9A0</accession>
<feature type="transmembrane region" description="Helical" evidence="11">
    <location>
        <begin position="236"/>
        <end position="262"/>
    </location>
</feature>
<evidence type="ECO:0000256" key="9">
    <source>
        <dbReference type="ARBA" id="ARBA00023136"/>
    </source>
</evidence>
<keyword evidence="7" id="KW-0406">Ion transport</keyword>
<dbReference type="PANTHER" id="PTHR43163:SF6">
    <property type="entry name" value="DIPEPTIDE TRANSPORT SYSTEM PERMEASE PROTEIN DPPB-RELATED"/>
    <property type="match status" value="1"/>
</dbReference>
<dbReference type="Proteomes" id="UP000198703">
    <property type="component" value="Unassembled WGS sequence"/>
</dbReference>
<dbReference type="NCBIfam" id="NF045470">
    <property type="entry name" value="Opp2B"/>
    <property type="match status" value="1"/>
</dbReference>
<dbReference type="InterPro" id="IPR050045">
    <property type="entry name" value="Opp2B"/>
</dbReference>
<gene>
    <name evidence="13" type="ORF">SAMN05444370_1439</name>
</gene>
<dbReference type="GO" id="GO:0015099">
    <property type="term" value="F:nickel cation transmembrane transporter activity"/>
    <property type="evidence" value="ECO:0007669"/>
    <property type="project" value="InterPro"/>
</dbReference>
<protein>
    <submittedName>
        <fullName evidence="13">Peptide/nickel transport system permease protein</fullName>
    </submittedName>
</protein>
<evidence type="ECO:0000256" key="4">
    <source>
        <dbReference type="ARBA" id="ARBA00022596"/>
    </source>
</evidence>
<dbReference type="SUPFAM" id="SSF161098">
    <property type="entry name" value="MetI-like"/>
    <property type="match status" value="1"/>
</dbReference>
<evidence type="ECO:0000313" key="14">
    <source>
        <dbReference type="Proteomes" id="UP000198703"/>
    </source>
</evidence>
<feature type="domain" description="ABC transmembrane type-1" evidence="12">
    <location>
        <begin position="104"/>
        <end position="305"/>
    </location>
</feature>
<evidence type="ECO:0000313" key="13">
    <source>
        <dbReference type="EMBL" id="SEB06017.1"/>
    </source>
</evidence>
<keyword evidence="8" id="KW-0921">Nickel transport</keyword>
<evidence type="ECO:0000256" key="3">
    <source>
        <dbReference type="ARBA" id="ARBA00022475"/>
    </source>
</evidence>
<dbReference type="OrthoDB" id="7825509at2"/>
<evidence type="ECO:0000256" key="1">
    <source>
        <dbReference type="ARBA" id="ARBA00004651"/>
    </source>
</evidence>
<name>A0A1H4G9A0_9RHOB</name>
<dbReference type="EMBL" id="FNQM01000043">
    <property type="protein sequence ID" value="SEB06017.1"/>
    <property type="molecule type" value="Genomic_DNA"/>
</dbReference>
<comment type="subcellular location">
    <subcellularLocation>
        <location evidence="1 11">Cell membrane</location>
        <topology evidence="1 11">Multi-pass membrane protein</topology>
    </subcellularLocation>
</comment>
<feature type="transmembrane region" description="Helical" evidence="11">
    <location>
        <begin position="282"/>
        <end position="308"/>
    </location>
</feature>
<keyword evidence="4" id="KW-0533">Nickel</keyword>
<dbReference type="Pfam" id="PF00528">
    <property type="entry name" value="BPD_transp_1"/>
    <property type="match status" value="1"/>
</dbReference>
<dbReference type="RefSeq" id="WP_093256816.1">
    <property type="nucleotide sequence ID" value="NZ_FNQM01000043.1"/>
</dbReference>
<evidence type="ECO:0000256" key="5">
    <source>
        <dbReference type="ARBA" id="ARBA00022692"/>
    </source>
</evidence>
<dbReference type="GO" id="GO:0005886">
    <property type="term" value="C:plasma membrane"/>
    <property type="evidence" value="ECO:0007669"/>
    <property type="project" value="UniProtKB-SubCell"/>
</dbReference>
<dbReference type="InterPro" id="IPR035906">
    <property type="entry name" value="MetI-like_sf"/>
</dbReference>
<organism evidence="13 14">
    <name type="scientific">Rubrimonas cliftonensis</name>
    <dbReference type="NCBI Taxonomy" id="89524"/>
    <lineage>
        <taxon>Bacteria</taxon>
        <taxon>Pseudomonadati</taxon>
        <taxon>Pseudomonadota</taxon>
        <taxon>Alphaproteobacteria</taxon>
        <taxon>Rhodobacterales</taxon>
        <taxon>Paracoccaceae</taxon>
        <taxon>Rubrimonas</taxon>
    </lineage>
</organism>
<dbReference type="AlphaFoldDB" id="A0A1H4G9A0"/>
<keyword evidence="2 11" id="KW-0813">Transport</keyword>
<dbReference type="Gene3D" id="1.10.3720.10">
    <property type="entry name" value="MetI-like"/>
    <property type="match status" value="1"/>
</dbReference>
<feature type="transmembrane region" description="Helical" evidence="11">
    <location>
        <begin position="182"/>
        <end position="201"/>
    </location>
</feature>
<evidence type="ECO:0000256" key="8">
    <source>
        <dbReference type="ARBA" id="ARBA00023112"/>
    </source>
</evidence>
<evidence type="ECO:0000259" key="12">
    <source>
        <dbReference type="PROSITE" id="PS50928"/>
    </source>
</evidence>
<reference evidence="13 14" key="1">
    <citation type="submission" date="2016-10" db="EMBL/GenBank/DDBJ databases">
        <authorList>
            <person name="de Groot N.N."/>
        </authorList>
    </citation>
    <scope>NUCLEOTIDE SEQUENCE [LARGE SCALE GENOMIC DNA]</scope>
    <source>
        <strain evidence="13 14">DSM 15345</strain>
    </source>
</reference>
<keyword evidence="9 11" id="KW-0472">Membrane</keyword>
<dbReference type="PANTHER" id="PTHR43163">
    <property type="entry name" value="DIPEPTIDE TRANSPORT SYSTEM PERMEASE PROTEIN DPPB-RELATED"/>
    <property type="match status" value="1"/>
</dbReference>
<proteinExistence type="inferred from homology"/>
<dbReference type="CDD" id="cd06261">
    <property type="entry name" value="TM_PBP2"/>
    <property type="match status" value="1"/>
</dbReference>
<feature type="transmembrane region" description="Helical" evidence="11">
    <location>
        <begin position="154"/>
        <end position="170"/>
    </location>
</feature>
<dbReference type="InterPro" id="IPR000515">
    <property type="entry name" value="MetI-like"/>
</dbReference>
<dbReference type="InterPro" id="IPR045621">
    <property type="entry name" value="BPD_transp_1_N"/>
</dbReference>
<evidence type="ECO:0000256" key="11">
    <source>
        <dbReference type="RuleBase" id="RU363032"/>
    </source>
</evidence>
<evidence type="ECO:0000256" key="10">
    <source>
        <dbReference type="ARBA" id="ARBA00024202"/>
    </source>
</evidence>
<evidence type="ECO:0000256" key="6">
    <source>
        <dbReference type="ARBA" id="ARBA00022989"/>
    </source>
</evidence>
<keyword evidence="5 11" id="KW-0812">Transmembrane</keyword>
<keyword evidence="6 11" id="KW-1133">Transmembrane helix</keyword>
<keyword evidence="14" id="KW-1185">Reference proteome</keyword>
<evidence type="ECO:0000256" key="2">
    <source>
        <dbReference type="ARBA" id="ARBA00022448"/>
    </source>
</evidence>
<feature type="transmembrane region" description="Helical" evidence="11">
    <location>
        <begin position="110"/>
        <end position="133"/>
    </location>
</feature>
<evidence type="ECO:0000256" key="7">
    <source>
        <dbReference type="ARBA" id="ARBA00023065"/>
    </source>
</evidence>